<feature type="transmembrane region" description="Helical" evidence="6">
    <location>
        <begin position="227"/>
        <end position="249"/>
    </location>
</feature>
<name>A0ABD6CYD0_9EURY</name>
<evidence type="ECO:0000313" key="7">
    <source>
        <dbReference type="EMBL" id="MFD1633310.1"/>
    </source>
</evidence>
<dbReference type="InterPro" id="IPR005226">
    <property type="entry name" value="UPF0014_fam"/>
</dbReference>
<comment type="caution">
    <text evidence="7">The sequence shown here is derived from an EMBL/GenBank/DDBJ whole genome shotgun (WGS) entry which is preliminary data.</text>
</comment>
<evidence type="ECO:0000256" key="2">
    <source>
        <dbReference type="ARBA" id="ARBA00005268"/>
    </source>
</evidence>
<feature type="transmembrane region" description="Helical" evidence="6">
    <location>
        <begin position="56"/>
        <end position="87"/>
    </location>
</feature>
<dbReference type="Proteomes" id="UP001597075">
    <property type="component" value="Unassembled WGS sequence"/>
</dbReference>
<gene>
    <name evidence="7" type="ORF">ACFSBJ_06120</name>
</gene>
<sequence>MIAVPDRVTDPVVVRGLVQVAAATALAAVVVAVSSLRNLDLERELGGSFVRGFIQVLAMGVLIGALFAVPLSYSALLLAAMVCYAAWESRKRGDGVPNAFRISVVSLALGSSVVIVTMVAAGAIERTVRNLVPVGGMIIANAMKTNSLTLDRFQGEVASNRAEIEAVLALGVPPERAISEFVTESVRASLIPVVDAMRTLGLVYIPGMMSGMILGGANPIYAAEYQFVIMGMIFAAGGLTSMTTSLLLARSAFTDAAQLRAFEPTETTLLGTLRAAVKR</sequence>
<keyword evidence="5 6" id="KW-0472">Membrane</keyword>
<dbReference type="RefSeq" id="WP_256405800.1">
    <property type="nucleotide sequence ID" value="NZ_CP187151.1"/>
</dbReference>
<evidence type="ECO:0000256" key="1">
    <source>
        <dbReference type="ARBA" id="ARBA00004141"/>
    </source>
</evidence>
<reference evidence="7 8" key="1">
    <citation type="journal article" date="2019" name="Int. J. Syst. Evol. Microbiol.">
        <title>The Global Catalogue of Microorganisms (GCM) 10K type strain sequencing project: providing services to taxonomists for standard genome sequencing and annotation.</title>
        <authorList>
            <consortium name="The Broad Institute Genomics Platform"/>
            <consortium name="The Broad Institute Genome Sequencing Center for Infectious Disease"/>
            <person name="Wu L."/>
            <person name="Ma J."/>
        </authorList>
    </citation>
    <scope>NUCLEOTIDE SEQUENCE [LARGE SCALE GENOMIC DNA]</scope>
    <source>
        <strain evidence="7 8">CGMCC 1.10594</strain>
    </source>
</reference>
<feature type="transmembrane region" description="Helical" evidence="6">
    <location>
        <begin position="201"/>
        <end position="221"/>
    </location>
</feature>
<comment type="subcellular location">
    <subcellularLocation>
        <location evidence="1">Membrane</location>
        <topology evidence="1">Multi-pass membrane protein</topology>
    </subcellularLocation>
</comment>
<evidence type="ECO:0000256" key="6">
    <source>
        <dbReference type="SAM" id="Phobius"/>
    </source>
</evidence>
<organism evidence="7 8">
    <name type="scientific">Haloplanus ruber</name>
    <dbReference type="NCBI Taxonomy" id="869892"/>
    <lineage>
        <taxon>Archaea</taxon>
        <taxon>Methanobacteriati</taxon>
        <taxon>Methanobacteriota</taxon>
        <taxon>Stenosarchaea group</taxon>
        <taxon>Halobacteria</taxon>
        <taxon>Halobacteriales</taxon>
        <taxon>Haloferacaceae</taxon>
        <taxon>Haloplanus</taxon>
    </lineage>
</organism>
<dbReference type="GO" id="GO:0016020">
    <property type="term" value="C:membrane"/>
    <property type="evidence" value="ECO:0007669"/>
    <property type="project" value="UniProtKB-SubCell"/>
</dbReference>
<keyword evidence="3 6" id="KW-0812">Transmembrane</keyword>
<keyword evidence="8" id="KW-1185">Reference proteome</keyword>
<dbReference type="PANTHER" id="PTHR30028">
    <property type="entry name" value="UPF0014 INNER MEMBRANE PROTEIN YBBM-RELATED"/>
    <property type="match status" value="1"/>
</dbReference>
<feature type="transmembrane region" description="Helical" evidence="6">
    <location>
        <begin position="12"/>
        <end position="36"/>
    </location>
</feature>
<proteinExistence type="inferred from homology"/>
<keyword evidence="4 6" id="KW-1133">Transmembrane helix</keyword>
<feature type="transmembrane region" description="Helical" evidence="6">
    <location>
        <begin position="99"/>
        <end position="121"/>
    </location>
</feature>
<dbReference type="EMBL" id="JBHUDL010000009">
    <property type="protein sequence ID" value="MFD1633310.1"/>
    <property type="molecule type" value="Genomic_DNA"/>
</dbReference>
<evidence type="ECO:0000256" key="5">
    <source>
        <dbReference type="ARBA" id="ARBA00023136"/>
    </source>
</evidence>
<comment type="similarity">
    <text evidence="2">Belongs to the UPF0014 family.</text>
</comment>
<accession>A0ABD6CYD0</accession>
<dbReference type="PANTHER" id="PTHR30028:SF0">
    <property type="entry name" value="PROTEIN ALUMINUM SENSITIVE 3"/>
    <property type="match status" value="1"/>
</dbReference>
<protein>
    <submittedName>
        <fullName evidence="7">ABC transporter permease</fullName>
    </submittedName>
</protein>
<evidence type="ECO:0000256" key="4">
    <source>
        <dbReference type="ARBA" id="ARBA00022989"/>
    </source>
</evidence>
<dbReference type="AlphaFoldDB" id="A0ABD6CYD0"/>
<evidence type="ECO:0000313" key="8">
    <source>
        <dbReference type="Proteomes" id="UP001597075"/>
    </source>
</evidence>
<evidence type="ECO:0000256" key="3">
    <source>
        <dbReference type="ARBA" id="ARBA00022692"/>
    </source>
</evidence>
<dbReference type="Pfam" id="PF03649">
    <property type="entry name" value="UPF0014"/>
    <property type="match status" value="1"/>
</dbReference>